<reference evidence="15 16" key="1">
    <citation type="submission" date="2014-03" db="EMBL/GenBank/DDBJ databases">
        <title>Genome sequence of Sphingobium yanoikuyae B1.</title>
        <authorList>
            <person name="Gan H.M."/>
            <person name="Gan H.Y."/>
            <person name="Savka M.A."/>
        </authorList>
    </citation>
    <scope>NUCLEOTIDE SEQUENCE [LARGE SCALE GENOMIC DNA]</scope>
    <source>
        <strain evidence="15 16">B1</strain>
    </source>
</reference>
<evidence type="ECO:0000256" key="9">
    <source>
        <dbReference type="ARBA" id="ARBA00023136"/>
    </source>
</evidence>
<dbReference type="GO" id="GO:0006633">
    <property type="term" value="P:fatty acid biosynthetic process"/>
    <property type="evidence" value="ECO:0007669"/>
    <property type="project" value="InterPro"/>
</dbReference>
<comment type="function">
    <text evidence="10">Proposed to synthesize NOD factor fatty acyl chain. Involved in the synthesis of a highly unsaturated fatty acid moiety, which forms part of a lipo-oligosaccharide that is responsible for host specificity.</text>
</comment>
<dbReference type="Proteomes" id="UP000028534">
    <property type="component" value="Unassembled WGS sequence"/>
</dbReference>
<dbReference type="InterPro" id="IPR020841">
    <property type="entry name" value="PKS_Beta-ketoAc_synthase_dom"/>
</dbReference>
<dbReference type="PANTHER" id="PTHR11712">
    <property type="entry name" value="POLYKETIDE SYNTHASE-RELATED"/>
    <property type="match status" value="1"/>
</dbReference>
<keyword evidence="9" id="KW-0472">Membrane</keyword>
<evidence type="ECO:0000256" key="6">
    <source>
        <dbReference type="ARBA" id="ARBA00022679"/>
    </source>
</evidence>
<evidence type="ECO:0000256" key="8">
    <source>
        <dbReference type="ARBA" id="ARBA00022989"/>
    </source>
</evidence>
<dbReference type="eggNOG" id="COG0304">
    <property type="taxonomic scope" value="Bacteria"/>
</dbReference>
<dbReference type="GO" id="GO:0005886">
    <property type="term" value="C:plasma membrane"/>
    <property type="evidence" value="ECO:0007669"/>
    <property type="project" value="UniProtKB-SubCell"/>
</dbReference>
<feature type="domain" description="Ketosynthase family 3 (KS3)" evidence="14">
    <location>
        <begin position="1"/>
        <end position="357"/>
    </location>
</feature>
<dbReference type="CDD" id="cd00834">
    <property type="entry name" value="KAS_I_II"/>
    <property type="match status" value="1"/>
</dbReference>
<dbReference type="PATRIC" id="fig|13690.10.peg.4655"/>
<dbReference type="SMART" id="SM00825">
    <property type="entry name" value="PKS_KS"/>
    <property type="match status" value="1"/>
</dbReference>
<dbReference type="InterPro" id="IPR014031">
    <property type="entry name" value="Ketoacyl_synth_C"/>
</dbReference>
<evidence type="ECO:0000256" key="1">
    <source>
        <dbReference type="ARBA" id="ARBA00004533"/>
    </source>
</evidence>
<keyword evidence="8" id="KW-1133">Transmembrane helix</keyword>
<keyword evidence="6 13" id="KW-0808">Transferase</keyword>
<dbReference type="Gene3D" id="3.40.47.10">
    <property type="match status" value="2"/>
</dbReference>
<evidence type="ECO:0000256" key="13">
    <source>
        <dbReference type="RuleBase" id="RU003694"/>
    </source>
</evidence>
<dbReference type="EMBL" id="JGVR01000042">
    <property type="protein sequence ID" value="KEZ15284.1"/>
    <property type="molecule type" value="Genomic_DNA"/>
</dbReference>
<dbReference type="SUPFAM" id="SSF53901">
    <property type="entry name" value="Thiolase-like"/>
    <property type="match status" value="2"/>
</dbReference>
<evidence type="ECO:0000259" key="14">
    <source>
        <dbReference type="PROSITE" id="PS52004"/>
    </source>
</evidence>
<dbReference type="GO" id="GO:0004315">
    <property type="term" value="F:3-oxoacyl-[acyl-carrier-protein] synthase activity"/>
    <property type="evidence" value="ECO:0007669"/>
    <property type="project" value="InterPro"/>
</dbReference>
<sequence length="358" mass="36189">MIATKIAAQALDFDPEVHFDPRRSGALDRFSQFAVVAAREAVAQSGLTRGDASLRAAAAIVGIGVGGMVTLDDAFYRMYGQNIARAHPLTIPKLMCNAAASQVSMDIGTHGITYAIASACASGTHAIGVAAQLVRSGACQVALTGGAEACVTAGTLIGWEALRVLANDTCRPFSRNRSGLVLGEGAGMLVLEDWDSAVARGAPILAEILGFGANADAGDLTSPDADGAADAIRLALADGGLLPEAVGYVNAHGTGTTINDRVESTALRSVFGDALPPVSSSKAVLGHALGAAGALEAVVTICALRHQVIPPTANCDQPDEELGIDMVPDGARDASFGAALSNSFAFGGLNAVLALGRA</sequence>
<comment type="caution">
    <text evidence="15">The sequence shown here is derived from an EMBL/GenBank/DDBJ whole genome shotgun (WGS) entry which is preliminary data.</text>
</comment>
<dbReference type="Pfam" id="PF00109">
    <property type="entry name" value="ketoacyl-synt"/>
    <property type="match status" value="1"/>
</dbReference>
<evidence type="ECO:0000313" key="16">
    <source>
        <dbReference type="Proteomes" id="UP000028534"/>
    </source>
</evidence>
<dbReference type="PROSITE" id="PS00606">
    <property type="entry name" value="KS3_1"/>
    <property type="match status" value="1"/>
</dbReference>
<comment type="subcellular location">
    <subcellularLocation>
        <location evidence="1">Cell inner membrane</location>
    </subcellularLocation>
</comment>
<comment type="similarity">
    <text evidence="2 13">Belongs to the thiolase-like superfamily. Beta-ketoacyl-ACP synthases family.</text>
</comment>
<keyword evidence="3" id="KW-0536">Nodulation</keyword>
<evidence type="ECO:0000256" key="4">
    <source>
        <dbReference type="ARBA" id="ARBA00022475"/>
    </source>
</evidence>
<organism evidence="15 16">
    <name type="scientific">Sphingobium yanoikuyae</name>
    <name type="common">Sphingomonas yanoikuyae</name>
    <dbReference type="NCBI Taxonomy" id="13690"/>
    <lineage>
        <taxon>Bacteria</taxon>
        <taxon>Pseudomonadati</taxon>
        <taxon>Pseudomonadota</taxon>
        <taxon>Alphaproteobacteria</taxon>
        <taxon>Sphingomonadales</taxon>
        <taxon>Sphingomonadaceae</taxon>
        <taxon>Sphingobium</taxon>
    </lineage>
</organism>
<name>A0A084EBE2_SPHYA</name>
<dbReference type="InterPro" id="IPR018201">
    <property type="entry name" value="Ketoacyl_synth_AS"/>
</dbReference>
<dbReference type="Pfam" id="PF02801">
    <property type="entry name" value="Ketoacyl-synt_C"/>
    <property type="match status" value="1"/>
</dbReference>
<proteinExistence type="inferred from homology"/>
<dbReference type="AlphaFoldDB" id="A0A084EBE2"/>
<protein>
    <recommendedName>
        <fullName evidence="11">Nodulation protein E</fullName>
    </recommendedName>
    <alternativeName>
        <fullName evidence="12">Host-specificity of nodulation protein B</fullName>
    </alternativeName>
</protein>
<dbReference type="InterPro" id="IPR014030">
    <property type="entry name" value="Ketoacyl_synth_N"/>
</dbReference>
<accession>A0A084EBE2</accession>
<gene>
    <name evidence="15" type="ORF">CP98_04520</name>
</gene>
<dbReference type="PANTHER" id="PTHR11712:SF352">
    <property type="entry name" value="3-OXOACYL-[ACYL-CARRIER-PROTEIN] SYNTHASE"/>
    <property type="match status" value="1"/>
</dbReference>
<evidence type="ECO:0000256" key="3">
    <source>
        <dbReference type="ARBA" id="ARBA00022458"/>
    </source>
</evidence>
<dbReference type="InterPro" id="IPR000794">
    <property type="entry name" value="Beta-ketoacyl_synthase"/>
</dbReference>
<evidence type="ECO:0000256" key="12">
    <source>
        <dbReference type="ARBA" id="ARBA00041756"/>
    </source>
</evidence>
<evidence type="ECO:0000256" key="2">
    <source>
        <dbReference type="ARBA" id="ARBA00008467"/>
    </source>
</evidence>
<evidence type="ECO:0000256" key="11">
    <source>
        <dbReference type="ARBA" id="ARBA00039445"/>
    </source>
</evidence>
<evidence type="ECO:0000313" key="15">
    <source>
        <dbReference type="EMBL" id="KEZ15284.1"/>
    </source>
</evidence>
<keyword evidence="5" id="KW-0997">Cell inner membrane</keyword>
<keyword evidence="7" id="KW-0812">Transmembrane</keyword>
<dbReference type="InterPro" id="IPR016039">
    <property type="entry name" value="Thiolase-like"/>
</dbReference>
<evidence type="ECO:0000256" key="10">
    <source>
        <dbReference type="ARBA" id="ARBA00037576"/>
    </source>
</evidence>
<keyword evidence="4" id="KW-1003">Cell membrane</keyword>
<dbReference type="PROSITE" id="PS52004">
    <property type="entry name" value="KS3_2"/>
    <property type="match status" value="1"/>
</dbReference>
<evidence type="ECO:0000256" key="7">
    <source>
        <dbReference type="ARBA" id="ARBA00022692"/>
    </source>
</evidence>
<evidence type="ECO:0000256" key="5">
    <source>
        <dbReference type="ARBA" id="ARBA00022519"/>
    </source>
</evidence>